<evidence type="ECO:0000313" key="2">
    <source>
        <dbReference type="Proteomes" id="UP000760545"/>
    </source>
</evidence>
<protein>
    <recommendedName>
        <fullName evidence="3">Apea-like HEPN domain-containing protein</fullName>
    </recommendedName>
</protein>
<proteinExistence type="predicted"/>
<keyword evidence="2" id="KW-1185">Reference proteome</keyword>
<gene>
    <name evidence="1" type="ORF">HC176_12270</name>
</gene>
<sequence>MKKGLLYKVVTYPGLIALKEGFGVLLNFEGYNFSVRVQQHATVLEILDYNNDIITNKISGNQTESNLKKNRIEVSDKKFFVQIENSKLIVENIGKNCNSYRTRDMTNLLFEIEVDDIEKTNNLEEKFAEILKYFLKIYRVKSGDIYSKFPDDLNHELIVTREGKILYSKEELGMAINKRLNAERSVSLGIKSLKMPNSFTIGSKRNMDFDKNGEVIKKFIDSKNKISQIDEFYLKAKEEFYVNNNYKYGILELFTMIEVLIVDKLTKYKLANGVSKKRLKDFKKDIPISYLINVELPLILNNITDYDRGVLGKIDSIRKIRNDIVHENKKPTKEECEFAFKAVNDFLGILNKNRL</sequence>
<accession>A0ABX1DGY2</accession>
<dbReference type="Proteomes" id="UP000760545">
    <property type="component" value="Unassembled WGS sequence"/>
</dbReference>
<comment type="caution">
    <text evidence="1">The sequence shown here is derived from an EMBL/GenBank/DDBJ whole genome shotgun (WGS) entry which is preliminary data.</text>
</comment>
<evidence type="ECO:0008006" key="3">
    <source>
        <dbReference type="Google" id="ProtNLM"/>
    </source>
</evidence>
<dbReference type="RefSeq" id="WP_167918701.1">
    <property type="nucleotide sequence ID" value="NZ_JAAVJS010000017.1"/>
</dbReference>
<dbReference type="EMBL" id="JAAVJS010000017">
    <property type="protein sequence ID" value="NJX16263.1"/>
    <property type="molecule type" value="Genomic_DNA"/>
</dbReference>
<organism evidence="1 2">
    <name type="scientific">Tamlana crocina</name>
    <dbReference type="NCBI Taxonomy" id="393006"/>
    <lineage>
        <taxon>Bacteria</taxon>
        <taxon>Pseudomonadati</taxon>
        <taxon>Bacteroidota</taxon>
        <taxon>Flavobacteriia</taxon>
        <taxon>Flavobacteriales</taxon>
        <taxon>Flavobacteriaceae</taxon>
        <taxon>Tamlana</taxon>
    </lineage>
</organism>
<evidence type="ECO:0000313" key="1">
    <source>
        <dbReference type="EMBL" id="NJX16263.1"/>
    </source>
</evidence>
<reference evidence="1 2" key="1">
    <citation type="submission" date="2020-03" db="EMBL/GenBank/DDBJ databases">
        <title>Tamlana sp. nov, isolated from XXX.</title>
        <authorList>
            <person name="Cao W.R."/>
        </authorList>
    </citation>
    <scope>NUCLEOTIDE SEQUENCE [LARGE SCALE GENOMIC DNA]</scope>
    <source>
        <strain evidence="1 2">HST1-43</strain>
    </source>
</reference>
<name>A0ABX1DGY2_9FLAO</name>